<dbReference type="PROSITE" id="PS50972">
    <property type="entry name" value="PTERIN_BINDING"/>
    <property type="match status" value="1"/>
</dbReference>
<dbReference type="SUPFAM" id="SSF51717">
    <property type="entry name" value="Dihydropteroate synthetase-like"/>
    <property type="match status" value="1"/>
</dbReference>
<dbReference type="OrthoDB" id="615426at2759"/>
<dbReference type="GO" id="GO:0046654">
    <property type="term" value="P:tetrahydrofolate biosynthetic process"/>
    <property type="evidence" value="ECO:0007669"/>
    <property type="project" value="TreeGrafter"/>
</dbReference>
<dbReference type="AlphaFoldDB" id="X6NC77"/>
<dbReference type="PROSITE" id="PS00793">
    <property type="entry name" value="DHPS_2"/>
    <property type="match status" value="1"/>
</dbReference>
<dbReference type="PANTHER" id="PTHR20941">
    <property type="entry name" value="FOLATE SYNTHESIS PROTEINS"/>
    <property type="match status" value="1"/>
</dbReference>
<dbReference type="PANTHER" id="PTHR20941:SF1">
    <property type="entry name" value="FOLIC ACID SYNTHESIS PROTEIN FOL1"/>
    <property type="match status" value="1"/>
</dbReference>
<dbReference type="Gene3D" id="3.20.20.20">
    <property type="entry name" value="Dihydropteroate synthase-like"/>
    <property type="match status" value="1"/>
</dbReference>
<reference evidence="2 3" key="1">
    <citation type="journal article" date="2013" name="Curr. Biol.">
        <title>The Genome of the Foraminiferan Reticulomyxa filosa.</title>
        <authorList>
            <person name="Glockner G."/>
            <person name="Hulsmann N."/>
            <person name="Schleicher M."/>
            <person name="Noegel A.A."/>
            <person name="Eichinger L."/>
            <person name="Gallinger C."/>
            <person name="Pawlowski J."/>
            <person name="Sierra R."/>
            <person name="Euteneuer U."/>
            <person name="Pillet L."/>
            <person name="Moustafa A."/>
            <person name="Platzer M."/>
            <person name="Groth M."/>
            <person name="Szafranski K."/>
            <person name="Schliwa M."/>
        </authorList>
    </citation>
    <scope>NUCLEOTIDE SEQUENCE [LARGE SCALE GENOMIC DNA]</scope>
</reference>
<dbReference type="Proteomes" id="UP000023152">
    <property type="component" value="Unassembled WGS sequence"/>
</dbReference>
<dbReference type="OMA" id="PYVIMHM"/>
<accession>X6NC77</accession>
<protein>
    <recommendedName>
        <fullName evidence="1">Pterin-binding domain-containing protein</fullName>
    </recommendedName>
</protein>
<evidence type="ECO:0000259" key="1">
    <source>
        <dbReference type="PROSITE" id="PS50972"/>
    </source>
</evidence>
<organism evidence="2 3">
    <name type="scientific">Reticulomyxa filosa</name>
    <dbReference type="NCBI Taxonomy" id="46433"/>
    <lineage>
        <taxon>Eukaryota</taxon>
        <taxon>Sar</taxon>
        <taxon>Rhizaria</taxon>
        <taxon>Retaria</taxon>
        <taxon>Foraminifera</taxon>
        <taxon>Monothalamids</taxon>
        <taxon>Reticulomyxidae</taxon>
        <taxon>Reticulomyxa</taxon>
    </lineage>
</organism>
<evidence type="ECO:0000313" key="2">
    <source>
        <dbReference type="EMBL" id="ETO23890.1"/>
    </source>
</evidence>
<dbReference type="InterPro" id="IPR011005">
    <property type="entry name" value="Dihydropteroate_synth-like_sf"/>
</dbReference>
<proteinExistence type="predicted"/>
<keyword evidence="3" id="KW-1185">Reference proteome</keyword>
<evidence type="ECO:0000313" key="3">
    <source>
        <dbReference type="Proteomes" id="UP000023152"/>
    </source>
</evidence>
<dbReference type="GO" id="GO:0005740">
    <property type="term" value="C:mitochondrial envelope"/>
    <property type="evidence" value="ECO:0007669"/>
    <property type="project" value="TreeGrafter"/>
</dbReference>
<dbReference type="Pfam" id="PF00809">
    <property type="entry name" value="Pterin_bind"/>
    <property type="match status" value="1"/>
</dbReference>
<feature type="domain" description="Pterin-binding" evidence="1">
    <location>
        <begin position="66"/>
        <end position="371"/>
    </location>
</feature>
<dbReference type="InterPro" id="IPR000489">
    <property type="entry name" value="Pterin-binding_dom"/>
</dbReference>
<dbReference type="InterPro" id="IPR045031">
    <property type="entry name" value="DHP_synth-like"/>
</dbReference>
<gene>
    <name evidence="2" type="ORF">RFI_13271</name>
</gene>
<comment type="caution">
    <text evidence="2">The sequence shown here is derived from an EMBL/GenBank/DDBJ whole genome shotgun (WGS) entry which is preliminary data.</text>
</comment>
<sequence length="397" mass="44855">MHERNFVMTPFSDILPDLIISPNHATQNGKKTTTKVLAENRTSTAVHVDKDKEVLHGIHNQGRQRTLLMAVVNVTPDSFSDGENLFYRYAMNPTNTSLKEEVETKLLKMKFDYGVDILDIGGQSSRPQSPMITAQEELRRVAPLVDLIRSHPQLQSMVLSLDTIHPDIAKFMHHNFNISIVNDISGGSGVDMAEQWSGAKDAPSGTSSTSMFQVMSELSIPYVLMHMRGTPKTMLDPVHMNYHNDICDEIKAYFDDKLQTCIHLQMKRWNIILDCGIGFAKDSTNNQILVARMNDCKPHPNMPMLCGPSQKRFLRQILDKSCTDKNELDKKDFLYRKWGTIAVLSKAVLSGANIIRIHDAEMMNVARCIIDSIQNEEYNYLAHKNGSQSSPEKKFST</sequence>
<dbReference type="GO" id="GO:0004156">
    <property type="term" value="F:dihydropteroate synthase activity"/>
    <property type="evidence" value="ECO:0007669"/>
    <property type="project" value="TreeGrafter"/>
</dbReference>
<dbReference type="EMBL" id="ASPP01009621">
    <property type="protein sequence ID" value="ETO23890.1"/>
    <property type="molecule type" value="Genomic_DNA"/>
</dbReference>
<name>X6NC77_RETFI</name>